<sequence length="87" mass="10289">MFVTRIIIALHYNLLKIDSRIVVYSLHINVRSYRSLPDFKETPSSDLRRRGHYVRGLSEFVADSNSKQRKETDKQSRECDRDTECNL</sequence>
<organism evidence="3">
    <name type="scientific">Acromyrmex echinatior</name>
    <name type="common">Panamanian leafcutter ant</name>
    <name type="synonym">Acromyrmex octospinosus echinatior</name>
    <dbReference type="NCBI Taxonomy" id="103372"/>
    <lineage>
        <taxon>Eukaryota</taxon>
        <taxon>Metazoa</taxon>
        <taxon>Ecdysozoa</taxon>
        <taxon>Arthropoda</taxon>
        <taxon>Hexapoda</taxon>
        <taxon>Insecta</taxon>
        <taxon>Pterygota</taxon>
        <taxon>Neoptera</taxon>
        <taxon>Endopterygota</taxon>
        <taxon>Hymenoptera</taxon>
        <taxon>Apocrita</taxon>
        <taxon>Aculeata</taxon>
        <taxon>Formicoidea</taxon>
        <taxon>Formicidae</taxon>
        <taxon>Myrmicinae</taxon>
        <taxon>Acromyrmex</taxon>
    </lineage>
</organism>
<gene>
    <name evidence="2" type="ORF">G5I_05553</name>
</gene>
<evidence type="ECO:0000313" key="3">
    <source>
        <dbReference type="Proteomes" id="UP000007755"/>
    </source>
</evidence>
<dbReference type="EMBL" id="GL888176">
    <property type="protein sequence ID" value="EGI65965.1"/>
    <property type="molecule type" value="Genomic_DNA"/>
</dbReference>
<feature type="region of interest" description="Disordered" evidence="1">
    <location>
        <begin position="62"/>
        <end position="87"/>
    </location>
</feature>
<dbReference type="InParanoid" id="F4WIM9"/>
<protein>
    <submittedName>
        <fullName evidence="2">Uncharacterized protein</fullName>
    </submittedName>
</protein>
<evidence type="ECO:0000256" key="1">
    <source>
        <dbReference type="SAM" id="MobiDB-lite"/>
    </source>
</evidence>
<reference evidence="2" key="1">
    <citation type="submission" date="2011-02" db="EMBL/GenBank/DDBJ databases">
        <title>The genome of the leaf-cutting ant Acromyrmex echinatior suggests key adaptations to social evolution and fungus farming.</title>
        <authorList>
            <person name="Nygaard S."/>
            <person name="Zhang G."/>
        </authorList>
    </citation>
    <scope>NUCLEOTIDE SEQUENCE</scope>
</reference>
<proteinExistence type="predicted"/>
<name>F4WIM9_ACREC</name>
<feature type="compositionally biased region" description="Basic and acidic residues" evidence="1">
    <location>
        <begin position="66"/>
        <end position="87"/>
    </location>
</feature>
<dbReference type="Proteomes" id="UP000007755">
    <property type="component" value="Unassembled WGS sequence"/>
</dbReference>
<dbReference type="AlphaFoldDB" id="F4WIM9"/>
<accession>F4WIM9</accession>
<keyword evidence="3" id="KW-1185">Reference proteome</keyword>
<evidence type="ECO:0000313" key="2">
    <source>
        <dbReference type="EMBL" id="EGI65965.1"/>
    </source>
</evidence>